<name>A0A327P1H3_9BACT</name>
<dbReference type="EMBL" id="QLLK01000013">
    <property type="protein sequence ID" value="RAI85553.1"/>
    <property type="molecule type" value="Genomic_DNA"/>
</dbReference>
<sequence length="389" mass="45549">MKEIGSSSKTWIYDVLIVGLYGGTITFMIKNITYLNDIKIHNLILIDYLEAGYFPIPPGYYGLIFLIDLILRIKYSFVLSSILVITLFMWWKYRLIFSWLQNQIPLSKRTTFLVSLSILFLGPIYLPGVDEGLWYLGKFTPTIWHNSTIIASFPFAIILCLKTLNWIENPRNSQLYILAGLGLILLLIKPSFLFCYIPALPLYILSRDKALSKIFWKSAGLVLLLFVLLMLEKQLIFTWDPMREKLYEPGEISTIVIAPFKIWLHYSHQPVWDMISSISLLLCFLIVWPRSAFQDSFFTFTLLLLIIAFLIYFLFSETGIRQYHANFYWQIPIALLLNYMSIVSLVLKDYQANDRKFTSRTRLIIAAYFIQGFFGLFYWVRIFAFETLI</sequence>
<feature type="transmembrane region" description="Helical" evidence="1">
    <location>
        <begin position="12"/>
        <end position="29"/>
    </location>
</feature>
<keyword evidence="1" id="KW-0472">Membrane</keyword>
<evidence type="ECO:0008006" key="4">
    <source>
        <dbReference type="Google" id="ProtNLM"/>
    </source>
</evidence>
<comment type="caution">
    <text evidence="2">The sequence shown here is derived from an EMBL/GenBank/DDBJ whole genome shotgun (WGS) entry which is preliminary data.</text>
</comment>
<feature type="transmembrane region" description="Helical" evidence="1">
    <location>
        <begin position="297"/>
        <end position="315"/>
    </location>
</feature>
<keyword evidence="1" id="KW-0812">Transmembrane</keyword>
<evidence type="ECO:0000256" key="1">
    <source>
        <dbReference type="SAM" id="Phobius"/>
    </source>
</evidence>
<reference evidence="2 3" key="1">
    <citation type="submission" date="2018-06" db="EMBL/GenBank/DDBJ databases">
        <title>Genomic Encyclopedia of Archaeal and Bacterial Type Strains, Phase II (KMG-II): from individual species to whole genera.</title>
        <authorList>
            <person name="Goeker M."/>
        </authorList>
    </citation>
    <scope>NUCLEOTIDE SEQUENCE [LARGE SCALE GENOMIC DNA]</scope>
    <source>
        <strain evidence="2 3">DSM 23446</strain>
    </source>
</reference>
<dbReference type="Proteomes" id="UP000249610">
    <property type="component" value="Unassembled WGS sequence"/>
</dbReference>
<feature type="transmembrane region" description="Helical" evidence="1">
    <location>
        <begin position="111"/>
        <end position="128"/>
    </location>
</feature>
<accession>A0A327P1H3</accession>
<feature type="transmembrane region" description="Helical" evidence="1">
    <location>
        <begin position="143"/>
        <end position="164"/>
    </location>
</feature>
<proteinExistence type="predicted"/>
<keyword evidence="3" id="KW-1185">Reference proteome</keyword>
<dbReference type="OrthoDB" id="1092558at2"/>
<gene>
    <name evidence="2" type="ORF">LV83_03633</name>
</gene>
<feature type="transmembrane region" description="Helical" evidence="1">
    <location>
        <begin position="327"/>
        <end position="347"/>
    </location>
</feature>
<feature type="transmembrane region" description="Helical" evidence="1">
    <location>
        <begin position="60"/>
        <end position="90"/>
    </location>
</feature>
<evidence type="ECO:0000313" key="2">
    <source>
        <dbReference type="EMBL" id="RAI85553.1"/>
    </source>
</evidence>
<organism evidence="2 3">
    <name type="scientific">Algoriphagus yeomjeoni</name>
    <dbReference type="NCBI Taxonomy" id="291403"/>
    <lineage>
        <taxon>Bacteria</taxon>
        <taxon>Pseudomonadati</taxon>
        <taxon>Bacteroidota</taxon>
        <taxon>Cytophagia</taxon>
        <taxon>Cytophagales</taxon>
        <taxon>Cyclobacteriaceae</taxon>
        <taxon>Algoriphagus</taxon>
    </lineage>
</organism>
<protein>
    <recommendedName>
        <fullName evidence="4">Mannosyltransferase PIG-V</fullName>
    </recommendedName>
</protein>
<dbReference type="RefSeq" id="WP_111612956.1">
    <property type="nucleotide sequence ID" value="NZ_QLLK01000013.1"/>
</dbReference>
<feature type="transmembrane region" description="Helical" evidence="1">
    <location>
        <begin position="214"/>
        <end position="231"/>
    </location>
</feature>
<keyword evidence="1" id="KW-1133">Transmembrane helix</keyword>
<evidence type="ECO:0000313" key="3">
    <source>
        <dbReference type="Proteomes" id="UP000249610"/>
    </source>
</evidence>
<feature type="transmembrane region" description="Helical" evidence="1">
    <location>
        <begin position="176"/>
        <end position="199"/>
    </location>
</feature>
<dbReference type="AlphaFoldDB" id="A0A327P1H3"/>
<feature type="transmembrane region" description="Helical" evidence="1">
    <location>
        <begin position="363"/>
        <end position="384"/>
    </location>
</feature>